<dbReference type="EMBL" id="MU157948">
    <property type="protein sequence ID" value="KAF9522373.1"/>
    <property type="molecule type" value="Genomic_DNA"/>
</dbReference>
<feature type="transmembrane region" description="Helical" evidence="2">
    <location>
        <begin position="51"/>
        <end position="75"/>
    </location>
</feature>
<evidence type="ECO:0000313" key="5">
    <source>
        <dbReference type="Proteomes" id="UP000807306"/>
    </source>
</evidence>
<organism evidence="4 5">
    <name type="scientific">Crepidotus variabilis</name>
    <dbReference type="NCBI Taxonomy" id="179855"/>
    <lineage>
        <taxon>Eukaryota</taxon>
        <taxon>Fungi</taxon>
        <taxon>Dikarya</taxon>
        <taxon>Basidiomycota</taxon>
        <taxon>Agaricomycotina</taxon>
        <taxon>Agaricomycetes</taxon>
        <taxon>Agaricomycetidae</taxon>
        <taxon>Agaricales</taxon>
        <taxon>Agaricineae</taxon>
        <taxon>Crepidotaceae</taxon>
        <taxon>Crepidotus</taxon>
    </lineage>
</organism>
<keyword evidence="2" id="KW-1133">Transmembrane helix</keyword>
<feature type="transmembrane region" description="Helical" evidence="2">
    <location>
        <begin position="16"/>
        <end position="39"/>
    </location>
</feature>
<dbReference type="InterPro" id="IPR045339">
    <property type="entry name" value="DUF6534"/>
</dbReference>
<protein>
    <recommendedName>
        <fullName evidence="3">DUF6534 domain-containing protein</fullName>
    </recommendedName>
</protein>
<dbReference type="Pfam" id="PF20152">
    <property type="entry name" value="DUF6534"/>
    <property type="match status" value="1"/>
</dbReference>
<keyword evidence="2" id="KW-0472">Membrane</keyword>
<keyword evidence="5" id="KW-1185">Reference proteome</keyword>
<feature type="transmembrane region" description="Helical" evidence="2">
    <location>
        <begin position="242"/>
        <end position="264"/>
    </location>
</feature>
<feature type="transmembrane region" description="Helical" evidence="2">
    <location>
        <begin position="210"/>
        <end position="236"/>
    </location>
</feature>
<feature type="transmembrane region" description="Helical" evidence="2">
    <location>
        <begin position="95"/>
        <end position="114"/>
    </location>
</feature>
<evidence type="ECO:0000313" key="4">
    <source>
        <dbReference type="EMBL" id="KAF9522373.1"/>
    </source>
</evidence>
<evidence type="ECO:0000256" key="1">
    <source>
        <dbReference type="SAM" id="MobiDB-lite"/>
    </source>
</evidence>
<dbReference type="PANTHER" id="PTHR40465:SF1">
    <property type="entry name" value="DUF6534 DOMAIN-CONTAINING PROTEIN"/>
    <property type="match status" value="1"/>
</dbReference>
<keyword evidence="2" id="KW-0812">Transmembrane</keyword>
<feature type="region of interest" description="Disordered" evidence="1">
    <location>
        <begin position="273"/>
        <end position="299"/>
    </location>
</feature>
<dbReference type="PANTHER" id="PTHR40465">
    <property type="entry name" value="CHROMOSOME 1, WHOLE GENOME SHOTGUN SEQUENCE"/>
    <property type="match status" value="1"/>
</dbReference>
<reference evidence="4" key="1">
    <citation type="submission" date="2020-11" db="EMBL/GenBank/DDBJ databases">
        <authorList>
            <consortium name="DOE Joint Genome Institute"/>
            <person name="Ahrendt S."/>
            <person name="Riley R."/>
            <person name="Andreopoulos W."/>
            <person name="Labutti K."/>
            <person name="Pangilinan J."/>
            <person name="Ruiz-Duenas F.J."/>
            <person name="Barrasa J.M."/>
            <person name="Sanchez-Garcia M."/>
            <person name="Camarero S."/>
            <person name="Miyauchi S."/>
            <person name="Serrano A."/>
            <person name="Linde D."/>
            <person name="Babiker R."/>
            <person name="Drula E."/>
            <person name="Ayuso-Fernandez I."/>
            <person name="Pacheco R."/>
            <person name="Padilla G."/>
            <person name="Ferreira P."/>
            <person name="Barriuso J."/>
            <person name="Kellner H."/>
            <person name="Castanera R."/>
            <person name="Alfaro M."/>
            <person name="Ramirez L."/>
            <person name="Pisabarro A.G."/>
            <person name="Kuo A."/>
            <person name="Tritt A."/>
            <person name="Lipzen A."/>
            <person name="He G."/>
            <person name="Yan M."/>
            <person name="Ng V."/>
            <person name="Cullen D."/>
            <person name="Martin F."/>
            <person name="Rosso M.-N."/>
            <person name="Henrissat B."/>
            <person name="Hibbett D."/>
            <person name="Martinez A.T."/>
            <person name="Grigoriev I.V."/>
        </authorList>
    </citation>
    <scope>NUCLEOTIDE SEQUENCE</scope>
    <source>
        <strain evidence="4">CBS 506.95</strain>
    </source>
</reference>
<dbReference type="Proteomes" id="UP000807306">
    <property type="component" value="Unassembled WGS sequence"/>
</dbReference>
<gene>
    <name evidence="4" type="ORF">CPB83DRAFT_864553</name>
</gene>
<dbReference type="AlphaFoldDB" id="A0A9P6E4P0"/>
<evidence type="ECO:0000259" key="3">
    <source>
        <dbReference type="Pfam" id="PF20152"/>
    </source>
</evidence>
<accession>A0A9P6E4P0</accession>
<name>A0A9P6E4P0_9AGAR</name>
<feature type="transmembrane region" description="Helical" evidence="2">
    <location>
        <begin position="126"/>
        <end position="156"/>
    </location>
</feature>
<feature type="domain" description="DUF6534" evidence="3">
    <location>
        <begin position="184"/>
        <end position="268"/>
    </location>
</feature>
<comment type="caution">
    <text evidence="4">The sequence shown here is derived from an EMBL/GenBank/DDBJ whole genome shotgun (WGS) entry which is preliminary data.</text>
</comment>
<proteinExistence type="predicted"/>
<evidence type="ECO:0000256" key="2">
    <source>
        <dbReference type="SAM" id="Phobius"/>
    </source>
</evidence>
<feature type="compositionally biased region" description="Basic and acidic residues" evidence="1">
    <location>
        <begin position="273"/>
        <end position="289"/>
    </location>
</feature>
<feature type="transmembrane region" description="Helical" evidence="2">
    <location>
        <begin position="176"/>
        <end position="198"/>
    </location>
</feature>
<dbReference type="OrthoDB" id="3012488at2759"/>
<sequence>MSAVDQRSINGNHGSLLLALTLSALLYGIASAQSIIYFHQWTKDRPLFKKVVTVLWILNTVQLLLMASSLYNWLITHYGDFTALGKPSATSLAQMYVSGVSDIIVRSFFARRAFILLEGRRRRRPFMAWGLASLIVGVAIFVFMTSTAYSTVIYRIQGRPIDQQLALITKIAWVQYTFNIASGVVDIIIAVSLSVILAKNRTGFKATDNIVVHLMIFSISSGLVTSAVALSAMVVYATLPMYLISLGLNWIISQLHFNSLLLSLNARTALRERHGEPNTHSDTFSHSHEGISVSGRPSTRYSIPLRETRAQISISKEVTVSDSL</sequence>